<dbReference type="PANTHER" id="PTHR33987">
    <property type="entry name" value="CALCINEURIN-LIKE METALLO-PHOSPHOESTERASE SUPERFAMILY PROTEIN"/>
    <property type="match status" value="1"/>
</dbReference>
<dbReference type="Pfam" id="PF25077">
    <property type="entry name" value="DUF7800"/>
    <property type="match status" value="1"/>
</dbReference>
<protein>
    <submittedName>
        <fullName evidence="3">Alkaline phosphatase D</fullName>
        <ecNumber evidence="3">3.1.3.1</ecNumber>
    </submittedName>
</protein>
<keyword evidence="3" id="KW-0378">Hydrolase</keyword>
<keyword evidence="4" id="KW-1185">Reference proteome</keyword>
<dbReference type="Gene3D" id="3.60.21.70">
    <property type="entry name" value="PhoD-like phosphatase"/>
    <property type="match status" value="1"/>
</dbReference>
<organism evidence="3 4">
    <name type="scientific">Rubinisphaera italica</name>
    <dbReference type="NCBI Taxonomy" id="2527969"/>
    <lineage>
        <taxon>Bacteria</taxon>
        <taxon>Pseudomonadati</taxon>
        <taxon>Planctomycetota</taxon>
        <taxon>Planctomycetia</taxon>
        <taxon>Planctomycetales</taxon>
        <taxon>Planctomycetaceae</taxon>
        <taxon>Rubinisphaera</taxon>
    </lineage>
</organism>
<dbReference type="EMBL" id="SJPG01000001">
    <property type="protein sequence ID" value="TWT61764.1"/>
    <property type="molecule type" value="Genomic_DNA"/>
</dbReference>
<dbReference type="SUPFAM" id="SSF56300">
    <property type="entry name" value="Metallo-dependent phosphatases"/>
    <property type="match status" value="1"/>
</dbReference>
<proteinExistence type="predicted"/>
<feature type="domain" description="DUF7800" evidence="2">
    <location>
        <begin position="25"/>
        <end position="96"/>
    </location>
</feature>
<dbReference type="CDD" id="cd07389">
    <property type="entry name" value="MPP_PhoD"/>
    <property type="match status" value="1"/>
</dbReference>
<dbReference type="Proteomes" id="UP000316095">
    <property type="component" value="Unassembled WGS sequence"/>
</dbReference>
<dbReference type="AlphaFoldDB" id="A0A5C5XG10"/>
<dbReference type="InterPro" id="IPR056702">
    <property type="entry name" value="DUF7800"/>
</dbReference>
<evidence type="ECO:0000313" key="4">
    <source>
        <dbReference type="Proteomes" id="UP000316095"/>
    </source>
</evidence>
<comment type="caution">
    <text evidence="3">The sequence shown here is derived from an EMBL/GenBank/DDBJ whole genome shotgun (WGS) entry which is preliminary data.</text>
</comment>
<gene>
    <name evidence="3" type="primary">phoD_2</name>
    <name evidence="3" type="ORF">Pan54_25010</name>
</gene>
<dbReference type="CDD" id="cd00063">
    <property type="entry name" value="FN3"/>
    <property type="match status" value="1"/>
</dbReference>
<evidence type="ECO:0000259" key="2">
    <source>
        <dbReference type="Pfam" id="PF25077"/>
    </source>
</evidence>
<dbReference type="EC" id="3.1.3.1" evidence="3"/>
<dbReference type="InterPro" id="IPR029052">
    <property type="entry name" value="Metallo-depent_PP-like"/>
</dbReference>
<reference evidence="3 4" key="1">
    <citation type="submission" date="2019-02" db="EMBL/GenBank/DDBJ databases">
        <title>Deep-cultivation of Planctomycetes and their phenomic and genomic characterization uncovers novel biology.</title>
        <authorList>
            <person name="Wiegand S."/>
            <person name="Jogler M."/>
            <person name="Boedeker C."/>
            <person name="Pinto D."/>
            <person name="Vollmers J."/>
            <person name="Rivas-Marin E."/>
            <person name="Kohn T."/>
            <person name="Peeters S.H."/>
            <person name="Heuer A."/>
            <person name="Rast P."/>
            <person name="Oberbeckmann S."/>
            <person name="Bunk B."/>
            <person name="Jeske O."/>
            <person name="Meyerdierks A."/>
            <person name="Storesund J.E."/>
            <person name="Kallscheuer N."/>
            <person name="Luecker S."/>
            <person name="Lage O.M."/>
            <person name="Pohl T."/>
            <person name="Merkel B.J."/>
            <person name="Hornburger P."/>
            <person name="Mueller R.-W."/>
            <person name="Bruemmer F."/>
            <person name="Labrenz M."/>
            <person name="Spormann A.M."/>
            <person name="Op Den Camp H."/>
            <person name="Overmann J."/>
            <person name="Amann R."/>
            <person name="Jetten M.S.M."/>
            <person name="Mascher T."/>
            <person name="Medema M.H."/>
            <person name="Devos D.P."/>
            <person name="Kaster A.-K."/>
            <person name="Ovreas L."/>
            <person name="Rohde M."/>
            <person name="Galperin M.Y."/>
            <person name="Jogler C."/>
        </authorList>
    </citation>
    <scope>NUCLEOTIDE SEQUENCE [LARGE SCALE GENOMIC DNA]</scope>
    <source>
        <strain evidence="3 4">Pan54</strain>
    </source>
</reference>
<sequence length="422" mass="47836">MLAVSAASFLPHSLRAAESEVLSGVGPMVGHVSETSAKIWFRPDQPGQYKLLVSTEDGESYERAFQAEASETQDLCITWVVTDLKPETHYQYSIIGKGTKSTEVNTFVTAPNANSKKKICLAFGSCADMASIPLWTQMEERGSEGLVLLGDTPYIDTTDLKTAREKHRQFLTVPELAKLIRHIPTWGTWDDHDFGRNDSDGRLPGKENTRQAFVEYRANDQFGQDSQGIYTKFRYGPTEVFLLDTRWFSRTEPSPVAPDKPTLLGKIQWEWLKESLRSSDAEFKIIACGMIWDDKENTESDDWGTYSHEREALFEFIGDQKISGVVLIGGDIHCSRLLKYKTEAQVGYPIHQFIVSPIHHRTIPKLNVPHPDLIKGAAIPHVWLRLEVDSTREPAQLHAEWVQMDGQPMWDITLDETELRRD</sequence>
<dbReference type="InterPro" id="IPR038607">
    <property type="entry name" value="PhoD-like_sf"/>
</dbReference>
<dbReference type="GO" id="GO:0004035">
    <property type="term" value="F:alkaline phosphatase activity"/>
    <property type="evidence" value="ECO:0007669"/>
    <property type="project" value="UniProtKB-EC"/>
</dbReference>
<dbReference type="PANTHER" id="PTHR33987:SF1">
    <property type="entry name" value="CALCINEURIN-LIKE METALLO-PHOSPHOESTERASE SUPERFAMILY PROTEIN"/>
    <property type="match status" value="1"/>
</dbReference>
<accession>A0A5C5XG10</accession>
<evidence type="ECO:0000259" key="1">
    <source>
        <dbReference type="Pfam" id="PF09423"/>
    </source>
</evidence>
<feature type="domain" description="PhoD-like phosphatase metallophosphatase" evidence="1">
    <location>
        <begin position="156"/>
        <end position="367"/>
    </location>
</feature>
<evidence type="ECO:0000313" key="3">
    <source>
        <dbReference type="EMBL" id="TWT61764.1"/>
    </source>
</evidence>
<name>A0A5C5XG10_9PLAN</name>
<dbReference type="InterPro" id="IPR018946">
    <property type="entry name" value="PhoD-like_MPP"/>
</dbReference>
<dbReference type="Pfam" id="PF09423">
    <property type="entry name" value="PhoD"/>
    <property type="match status" value="1"/>
</dbReference>
<dbReference type="InterPro" id="IPR003961">
    <property type="entry name" value="FN3_dom"/>
</dbReference>